<evidence type="ECO:0000313" key="3">
    <source>
        <dbReference type="Proteomes" id="UP001501410"/>
    </source>
</evidence>
<name>A0ABP8MX60_9BACT</name>
<keyword evidence="3" id="KW-1185">Reference proteome</keyword>
<sequence length="115" mass="13426">MAFNEQLSNRIREALAAQPDVEEKYMFGGVCYMVNGKMCTGVIGEDMMCRIDPLREEELLEMPGCRRMDFTSRPMKGYLYVSEEGTRRQRDLLFWITQCLDYNPSARASPKRKRP</sequence>
<reference evidence="3" key="1">
    <citation type="journal article" date="2019" name="Int. J. Syst. Evol. Microbiol.">
        <title>The Global Catalogue of Microorganisms (GCM) 10K type strain sequencing project: providing services to taxonomists for standard genome sequencing and annotation.</title>
        <authorList>
            <consortium name="The Broad Institute Genomics Platform"/>
            <consortium name="The Broad Institute Genome Sequencing Center for Infectious Disease"/>
            <person name="Wu L."/>
            <person name="Ma J."/>
        </authorList>
    </citation>
    <scope>NUCLEOTIDE SEQUENCE [LARGE SCALE GENOMIC DNA]</scope>
    <source>
        <strain evidence="3">JCM 31921</strain>
    </source>
</reference>
<accession>A0ABP8MX60</accession>
<dbReference type="Pfam" id="PF04993">
    <property type="entry name" value="TfoX_N"/>
    <property type="match status" value="1"/>
</dbReference>
<dbReference type="Proteomes" id="UP001501410">
    <property type="component" value="Unassembled WGS sequence"/>
</dbReference>
<dbReference type="InterPro" id="IPR007076">
    <property type="entry name" value="TfoX_N"/>
</dbReference>
<gene>
    <name evidence="2" type="ORF">GCM10023092_20240</name>
</gene>
<proteinExistence type="predicted"/>
<protein>
    <recommendedName>
        <fullName evidence="1">TfoX N-terminal domain-containing protein</fullName>
    </recommendedName>
</protein>
<feature type="domain" description="TfoX N-terminal" evidence="1">
    <location>
        <begin position="13"/>
        <end position="101"/>
    </location>
</feature>
<organism evidence="2 3">
    <name type="scientific">Rurimicrobium arvi</name>
    <dbReference type="NCBI Taxonomy" id="2049916"/>
    <lineage>
        <taxon>Bacteria</taxon>
        <taxon>Pseudomonadati</taxon>
        <taxon>Bacteroidota</taxon>
        <taxon>Chitinophagia</taxon>
        <taxon>Chitinophagales</taxon>
        <taxon>Chitinophagaceae</taxon>
        <taxon>Rurimicrobium</taxon>
    </lineage>
</organism>
<dbReference type="RefSeq" id="WP_344826341.1">
    <property type="nucleotide sequence ID" value="NZ_BAABEZ010000022.1"/>
</dbReference>
<dbReference type="EMBL" id="BAABEZ010000022">
    <property type="protein sequence ID" value="GAA4455864.1"/>
    <property type="molecule type" value="Genomic_DNA"/>
</dbReference>
<dbReference type="SUPFAM" id="SSF159894">
    <property type="entry name" value="YgaC/TfoX-N like"/>
    <property type="match status" value="1"/>
</dbReference>
<evidence type="ECO:0000313" key="2">
    <source>
        <dbReference type="EMBL" id="GAA4455864.1"/>
    </source>
</evidence>
<evidence type="ECO:0000259" key="1">
    <source>
        <dbReference type="Pfam" id="PF04993"/>
    </source>
</evidence>
<dbReference type="Gene3D" id="3.30.1460.30">
    <property type="entry name" value="YgaC/TfoX-N like chaperone"/>
    <property type="match status" value="1"/>
</dbReference>
<comment type="caution">
    <text evidence="2">The sequence shown here is derived from an EMBL/GenBank/DDBJ whole genome shotgun (WGS) entry which is preliminary data.</text>
</comment>